<dbReference type="CDD" id="cd00303">
    <property type="entry name" value="retropepsin_like"/>
    <property type="match status" value="1"/>
</dbReference>
<dbReference type="Gene3D" id="2.40.70.10">
    <property type="entry name" value="Acid Proteases"/>
    <property type="match status" value="1"/>
</dbReference>
<evidence type="ECO:0000313" key="1">
    <source>
        <dbReference type="EMBL" id="CAG8463896.1"/>
    </source>
</evidence>
<comment type="caution">
    <text evidence="1">The sequence shown here is derived from an EMBL/GenBank/DDBJ whole genome shotgun (WGS) entry which is preliminary data.</text>
</comment>
<dbReference type="SUPFAM" id="SSF50630">
    <property type="entry name" value="Acid proteases"/>
    <property type="match status" value="1"/>
</dbReference>
<evidence type="ECO:0000313" key="2">
    <source>
        <dbReference type="Proteomes" id="UP000789342"/>
    </source>
</evidence>
<proteinExistence type="predicted"/>
<dbReference type="OrthoDB" id="2341976at2759"/>
<protein>
    <submittedName>
        <fullName evidence="1">2910_t:CDS:1</fullName>
    </submittedName>
</protein>
<organism evidence="1 2">
    <name type="scientific">Acaulospora morrowiae</name>
    <dbReference type="NCBI Taxonomy" id="94023"/>
    <lineage>
        <taxon>Eukaryota</taxon>
        <taxon>Fungi</taxon>
        <taxon>Fungi incertae sedis</taxon>
        <taxon>Mucoromycota</taxon>
        <taxon>Glomeromycotina</taxon>
        <taxon>Glomeromycetes</taxon>
        <taxon>Diversisporales</taxon>
        <taxon>Acaulosporaceae</taxon>
        <taxon>Acaulospora</taxon>
    </lineage>
</organism>
<accession>A0A9N8Z3T6</accession>
<keyword evidence="2" id="KW-1185">Reference proteome</keyword>
<sequence length="635" mass="70413">MVGYGPPTFSGRAGEDPEDFIREFKRYILASRIDITNLDNILDNTGTATITAFRALNNGALTGINANQFRGQALVVRNNTGGDNTIMGANIIPAGVWDKDWSIAGGHPAPAGTAVVAPNVNGGGNANVVLPGMTIGQKLYELRYNYITTNALKQSAMFGTIVQGTMSVQQFVSKLQRIGKLARMTPEQIREQWLRELSPMNQYTLRSSGMFFQTMDNQLRNLAELEAYTFSQNNASQQQNWQGQNPISEKLPIKFTPTSASHPRQRKATGVAEFTIDENGNPISRARPKKIPPKVPSKAMEEILAYNQLKLIQDAGYSDFDEFFKARDNYFRSKACLSNKPQVSPKPKTLTKIQQKQIDIQNSEMLSDMASRWSLNDPVSNLAEYNEDNYEDDEDNSCEYNKNEIENGEEYYDDNNSAFYENNYENFAYNAEKSPRTNSRYSPIKKKLIHGSISTTSSNQSLKPAVSASLANKAVAGMTTQIHITDLLKMVSPAMRIELRKAFIEKEDTLSEPMQIANFTEQGFKISQATVAYIAGDIDGVKFDKGILDTGSNIDLIDGDFFDSLGFVIDQKARYMIKGAGMKTLPIGKKKGIPVTIGNVTNEGNFLVIKNLGHPIVLGMPWIKQVGGIIDTNKD</sequence>
<dbReference type="AlphaFoldDB" id="A0A9N8Z3T6"/>
<dbReference type="Proteomes" id="UP000789342">
    <property type="component" value="Unassembled WGS sequence"/>
</dbReference>
<gene>
    <name evidence="1" type="ORF">AMORRO_LOCUS1533</name>
</gene>
<dbReference type="EMBL" id="CAJVPV010000579">
    <property type="protein sequence ID" value="CAG8463896.1"/>
    <property type="molecule type" value="Genomic_DNA"/>
</dbReference>
<dbReference type="InterPro" id="IPR021109">
    <property type="entry name" value="Peptidase_aspartic_dom_sf"/>
</dbReference>
<reference evidence="1" key="1">
    <citation type="submission" date="2021-06" db="EMBL/GenBank/DDBJ databases">
        <authorList>
            <person name="Kallberg Y."/>
            <person name="Tangrot J."/>
            <person name="Rosling A."/>
        </authorList>
    </citation>
    <scope>NUCLEOTIDE SEQUENCE</scope>
    <source>
        <strain evidence="1">CL551</strain>
    </source>
</reference>
<name>A0A9N8Z3T6_9GLOM</name>